<dbReference type="OrthoDB" id="127122at2759"/>
<dbReference type="AlphaFoldDB" id="A0A8T1V0H2"/>
<dbReference type="InterPro" id="IPR048324">
    <property type="entry name" value="ZSWIM1-3_RNaseH-like"/>
</dbReference>
<dbReference type="Proteomes" id="UP000688947">
    <property type="component" value="Unassembled WGS sequence"/>
</dbReference>
<reference evidence="3" key="1">
    <citation type="submission" date="2021-01" db="EMBL/GenBank/DDBJ databases">
        <title>Phytophthora aleatoria, a newly-described species from Pinus radiata is distinct from Phytophthora cactorum isolates based on comparative genomics.</title>
        <authorList>
            <person name="Mcdougal R."/>
            <person name="Panda P."/>
            <person name="Williams N."/>
            <person name="Studholme D.J."/>
        </authorList>
    </citation>
    <scope>NUCLEOTIDE SEQUENCE</scope>
    <source>
        <strain evidence="3">NZFS 3830</strain>
    </source>
</reference>
<evidence type="ECO:0000256" key="1">
    <source>
        <dbReference type="SAM" id="SignalP"/>
    </source>
</evidence>
<dbReference type="Pfam" id="PF21056">
    <property type="entry name" value="ZSWIM1-3_RNaseH-like"/>
    <property type="match status" value="1"/>
</dbReference>
<sequence length="105" mass="11977">MKPIKMQAAHMYLSLTSALVQCGQPSSSSRKCKFAWKQIQCIVVDKDFTKIAVFSSELPQAIILYTDCPFQMLVQVTKRHGGTWYIAMTREVYLLPQLPGVRRHS</sequence>
<evidence type="ECO:0000259" key="2">
    <source>
        <dbReference type="Pfam" id="PF21056"/>
    </source>
</evidence>
<evidence type="ECO:0000313" key="4">
    <source>
        <dbReference type="Proteomes" id="UP000688947"/>
    </source>
</evidence>
<evidence type="ECO:0000313" key="3">
    <source>
        <dbReference type="EMBL" id="KAG6972125.1"/>
    </source>
</evidence>
<accession>A0A8T1V0H2</accession>
<keyword evidence="1" id="KW-0732">Signal</keyword>
<name>A0A8T1V0H2_9STRA</name>
<protein>
    <recommendedName>
        <fullName evidence="2">ZSWIM1/3 RNaseH-like domain-containing protein</fullName>
    </recommendedName>
</protein>
<dbReference type="EMBL" id="JAENGZ010000040">
    <property type="protein sequence ID" value="KAG6972125.1"/>
    <property type="molecule type" value="Genomic_DNA"/>
</dbReference>
<feature type="signal peptide" evidence="1">
    <location>
        <begin position="1"/>
        <end position="18"/>
    </location>
</feature>
<comment type="caution">
    <text evidence="3">The sequence shown here is derived from an EMBL/GenBank/DDBJ whole genome shotgun (WGS) entry which is preliminary data.</text>
</comment>
<proteinExistence type="predicted"/>
<feature type="chain" id="PRO_5035870965" description="ZSWIM1/3 RNaseH-like domain-containing protein" evidence="1">
    <location>
        <begin position="19"/>
        <end position="105"/>
    </location>
</feature>
<gene>
    <name evidence="3" type="ORF">JG687_00001616</name>
</gene>
<organism evidence="3 4">
    <name type="scientific">Phytophthora cactorum</name>
    <dbReference type="NCBI Taxonomy" id="29920"/>
    <lineage>
        <taxon>Eukaryota</taxon>
        <taxon>Sar</taxon>
        <taxon>Stramenopiles</taxon>
        <taxon>Oomycota</taxon>
        <taxon>Peronosporomycetes</taxon>
        <taxon>Peronosporales</taxon>
        <taxon>Peronosporaceae</taxon>
        <taxon>Phytophthora</taxon>
    </lineage>
</organism>
<feature type="domain" description="ZSWIM1/3 RNaseH-like" evidence="2">
    <location>
        <begin position="31"/>
        <end position="64"/>
    </location>
</feature>